<dbReference type="GeneID" id="34518306"/>
<keyword evidence="3 10" id="KW-0812">Transmembrane</keyword>
<keyword evidence="8" id="KW-0813">Transport</keyword>
<dbReference type="SFLD" id="SFLDG01168">
    <property type="entry name" value="Ferric_reductase_subgroup_(FRE"/>
    <property type="match status" value="1"/>
</dbReference>
<dbReference type="GO" id="GO:0005886">
    <property type="term" value="C:plasma membrane"/>
    <property type="evidence" value="ECO:0007669"/>
    <property type="project" value="TreeGrafter"/>
</dbReference>
<proteinExistence type="predicted"/>
<sequence length="755" mass="86072">MFGGIFFQSEGEDGSISRKTITVRYGYITFVVSLLFVLGIPLSAWLYDQFLYNLTSRITGKINTIRLRSNVLTVNFPVIKILLFWVPVLGVLSCLQVYGDFHFLAARLGRVATYCLPTIFFLTLRPSPLPDTLYLSLVPIHKWLSRLVVLMGLAHTGLYLWYMTLKHTLYKLLKFKNVTGILATIAFVIIVVTSLPFFRRKYYNFFFINHYICSWIIVISLFFHARPGIPYITALNTAILLYQIYYRVSMTKASMLDVVDISANIQLVIIPNEGIPKKSGIPGCHIRMIDYDPSFRLKSLWKNYLAPIQHPFTLSTLAGDETQKLIIRKGAFELNNEKKYLLTGAYLPYLRFIKPRRRGNSRSLMFNVKAKRCLIIVGGSAISYALPVMRILNYNGCVAKIIWVVREYEDLKVLNYYQNIFTDDDCIDIFITGKYDTFEKEAFMADTAELRRRRSERDIREQNRVLNQETEIDFNMPTPNVSAKSPRNFSATDSLASDPYNYYYGSAIDDDLESGLSPKEHYRSALAAKHRNSSGSLRNKATYSFTEENTFENVDVDLDRTCDRPRQVSDSSGICENKDNEFCYDPKLGRVSSKALSSGFSAGLIPVGSPSIQTEKLDNYWILGNMSCRIEFGRPKLGVFYYNWCVKSSCIGPLVDLKTGQSVCCNEIPVNGTKQKSNSGLKYKKSNGKLLGTEDEDELFLNERFIRHRNDRLANPSQSQDKIWVVAAGPVGLVNNVSLWARDCGFHFHAESFSI</sequence>
<evidence type="ECO:0000256" key="2">
    <source>
        <dbReference type="ARBA" id="ARBA00022630"/>
    </source>
</evidence>
<dbReference type="SFLD" id="SFLDF00463">
    <property type="entry name" value="AIM14"/>
    <property type="match status" value="1"/>
</dbReference>
<dbReference type="HOGENOM" id="CLU_025685_0_0_1"/>
<dbReference type="OrthoDB" id="10006946at2759"/>
<keyword evidence="2" id="KW-0285">Flavoprotein</keyword>
<keyword evidence="8" id="KW-0406">Ion transport</keyword>
<feature type="transmembrane region" description="Helical" evidence="10">
    <location>
        <begin position="143"/>
        <end position="162"/>
    </location>
</feature>
<dbReference type="InterPro" id="IPR050369">
    <property type="entry name" value="RBOH/FRE"/>
</dbReference>
<keyword evidence="7" id="KW-0560">Oxidoreductase</keyword>
<dbReference type="EMBL" id="HG793125">
    <property type="protein sequence ID" value="CDK24903.1"/>
    <property type="molecule type" value="Genomic_DNA"/>
</dbReference>
<organism evidence="12 13">
    <name type="scientific">Kuraishia capsulata CBS 1993</name>
    <dbReference type="NCBI Taxonomy" id="1382522"/>
    <lineage>
        <taxon>Eukaryota</taxon>
        <taxon>Fungi</taxon>
        <taxon>Dikarya</taxon>
        <taxon>Ascomycota</taxon>
        <taxon>Saccharomycotina</taxon>
        <taxon>Pichiomycetes</taxon>
        <taxon>Pichiales</taxon>
        <taxon>Pichiaceae</taxon>
        <taxon>Kuraishia</taxon>
    </lineage>
</organism>
<feature type="transmembrane region" description="Helical" evidence="10">
    <location>
        <begin position="205"/>
        <end position="223"/>
    </location>
</feature>
<dbReference type="PANTHER" id="PTHR11972:SF178">
    <property type="entry name" value="FERRIC REDUCTASE TRANSMEMBRANE COMPONENT 8-RELATED"/>
    <property type="match status" value="1"/>
</dbReference>
<protein>
    <recommendedName>
        <fullName evidence="11">Ferric oxidoreductase domain-containing protein</fullName>
    </recommendedName>
</protein>
<evidence type="ECO:0000256" key="8">
    <source>
        <dbReference type="ARBA" id="ARBA00023065"/>
    </source>
</evidence>
<feature type="transmembrane region" description="Helical" evidence="10">
    <location>
        <begin position="229"/>
        <end position="246"/>
    </location>
</feature>
<feature type="domain" description="Ferric oxidoreductase" evidence="11">
    <location>
        <begin position="108"/>
        <end position="220"/>
    </location>
</feature>
<keyword evidence="5" id="KW-0249">Electron transport</keyword>
<keyword evidence="13" id="KW-1185">Reference proteome</keyword>
<feature type="transmembrane region" description="Helical" evidence="10">
    <location>
        <begin position="104"/>
        <end position="122"/>
    </location>
</feature>
<feature type="transmembrane region" description="Helical" evidence="10">
    <location>
        <begin position="178"/>
        <end position="198"/>
    </location>
</feature>
<comment type="subcellular location">
    <subcellularLocation>
        <location evidence="1">Membrane</location>
        <topology evidence="1">Multi-pass membrane protein</topology>
    </subcellularLocation>
</comment>
<evidence type="ECO:0000256" key="1">
    <source>
        <dbReference type="ARBA" id="ARBA00004141"/>
    </source>
</evidence>
<dbReference type="InterPro" id="IPR013130">
    <property type="entry name" value="Fe3_Rdtase_TM_dom"/>
</dbReference>
<dbReference type="STRING" id="1382522.W6MH00"/>
<reference evidence="12" key="1">
    <citation type="submission" date="2013-12" db="EMBL/GenBank/DDBJ databases">
        <authorList>
            <person name="Genoscope - CEA"/>
        </authorList>
    </citation>
    <scope>NUCLEOTIDE SEQUENCE</scope>
    <source>
        <strain evidence="12">CBS 1993</strain>
    </source>
</reference>
<evidence type="ECO:0000256" key="10">
    <source>
        <dbReference type="SAM" id="Phobius"/>
    </source>
</evidence>
<evidence type="ECO:0000259" key="11">
    <source>
        <dbReference type="Pfam" id="PF01794"/>
    </source>
</evidence>
<dbReference type="PANTHER" id="PTHR11972">
    <property type="entry name" value="NADPH OXIDASE"/>
    <property type="match status" value="1"/>
</dbReference>
<evidence type="ECO:0000313" key="12">
    <source>
        <dbReference type="EMBL" id="CDK24903.1"/>
    </source>
</evidence>
<feature type="transmembrane region" description="Helical" evidence="10">
    <location>
        <begin position="25"/>
        <end position="47"/>
    </location>
</feature>
<evidence type="ECO:0000256" key="7">
    <source>
        <dbReference type="ARBA" id="ARBA00023002"/>
    </source>
</evidence>
<dbReference type="GO" id="GO:0000293">
    <property type="term" value="F:ferric-chelate reductase activity"/>
    <property type="evidence" value="ECO:0007669"/>
    <property type="project" value="TreeGrafter"/>
</dbReference>
<feature type="transmembrane region" description="Helical" evidence="10">
    <location>
        <begin position="373"/>
        <end position="392"/>
    </location>
</feature>
<dbReference type="RefSeq" id="XP_022456918.1">
    <property type="nucleotide sequence ID" value="XM_022605450.1"/>
</dbReference>
<name>W6MH00_9ASCO</name>
<keyword evidence="9 10" id="KW-0472">Membrane</keyword>
<evidence type="ECO:0000256" key="5">
    <source>
        <dbReference type="ARBA" id="ARBA00022982"/>
    </source>
</evidence>
<evidence type="ECO:0000256" key="3">
    <source>
        <dbReference type="ARBA" id="ARBA00022692"/>
    </source>
</evidence>
<dbReference type="Pfam" id="PF01794">
    <property type="entry name" value="Ferric_reduct"/>
    <property type="match status" value="1"/>
</dbReference>
<reference evidence="12" key="2">
    <citation type="submission" date="2014-02" db="EMBL/GenBank/DDBJ databases">
        <title>Complete DNA sequence of /Kuraishia capsulata/ illustrates novel genomic features among budding yeasts (/Saccharomycotina/).</title>
        <authorList>
            <person name="Morales L."/>
            <person name="Noel B."/>
            <person name="Porcel B."/>
            <person name="Marcet-Houben M."/>
            <person name="Hullo M-F."/>
            <person name="Sacerdot C."/>
            <person name="Tekaia F."/>
            <person name="Leh-Louis V."/>
            <person name="Despons L."/>
            <person name="Khanna V."/>
            <person name="Aury J-M."/>
            <person name="Barbe V."/>
            <person name="Couloux A."/>
            <person name="Labadie K."/>
            <person name="Pelletier E."/>
            <person name="Souciet J-L."/>
            <person name="Boekhout T."/>
            <person name="Gabaldon T."/>
            <person name="Wincker P."/>
            <person name="Dujon B."/>
        </authorList>
    </citation>
    <scope>NUCLEOTIDE SEQUENCE</scope>
    <source>
        <strain evidence="12">CBS 1993</strain>
    </source>
</reference>
<dbReference type="GO" id="GO:0033215">
    <property type="term" value="P:reductive iron assimilation"/>
    <property type="evidence" value="ECO:0007669"/>
    <property type="project" value="TreeGrafter"/>
</dbReference>
<feature type="transmembrane region" description="Helical" evidence="10">
    <location>
        <begin position="78"/>
        <end position="98"/>
    </location>
</feature>
<dbReference type="SFLD" id="SFLDS00052">
    <property type="entry name" value="Ferric_Reductase_Domain"/>
    <property type="match status" value="1"/>
</dbReference>
<dbReference type="AlphaFoldDB" id="W6MH00"/>
<gene>
    <name evidence="12" type="ORF">KUCA_T00000870001</name>
</gene>
<evidence type="ECO:0000256" key="6">
    <source>
        <dbReference type="ARBA" id="ARBA00022989"/>
    </source>
</evidence>
<accession>W6MH00</accession>
<evidence type="ECO:0000256" key="4">
    <source>
        <dbReference type="ARBA" id="ARBA00022827"/>
    </source>
</evidence>
<dbReference type="Proteomes" id="UP000019384">
    <property type="component" value="Unassembled WGS sequence"/>
</dbReference>
<keyword evidence="6 10" id="KW-1133">Transmembrane helix</keyword>
<keyword evidence="4" id="KW-0274">FAD</keyword>
<evidence type="ECO:0000256" key="9">
    <source>
        <dbReference type="ARBA" id="ARBA00023136"/>
    </source>
</evidence>
<evidence type="ECO:0000313" key="13">
    <source>
        <dbReference type="Proteomes" id="UP000019384"/>
    </source>
</evidence>